<sequence length="247" mass="28402">MSYAFEESIERLPLEVLQYIFVLSKNPDLALVSRTFHHVATSQTSVKTQWLMRRYNNDCERALSRGLKWKFFNKDVLNQLDLLYSRLNGQNTIPYASRPIPQWFFKEPDPKDKIYNLARILLLERGASPNESNGYPIIQSARLGKIKMVKLLIEAGAKVDIQDNMALSVSVRQNNIEMATLLLKHGAKPAKPILKNAIEKDFTEMIQLLIDNGADVGVDEINAMPHRPYITEDRRINSDNNNRYIEV</sequence>
<comment type="caution">
    <text evidence="1">The sequence shown here is derived from an EMBL/GenBank/DDBJ whole genome shotgun (WGS) entry which is preliminary data.</text>
</comment>
<gene>
    <name evidence="1" type="ORF">SCALOS_LOCUS3991</name>
</gene>
<proteinExistence type="predicted"/>
<evidence type="ECO:0000313" key="1">
    <source>
        <dbReference type="EMBL" id="CAG8519023.1"/>
    </source>
</evidence>
<evidence type="ECO:0000313" key="2">
    <source>
        <dbReference type="Proteomes" id="UP000789860"/>
    </source>
</evidence>
<dbReference type="Proteomes" id="UP000789860">
    <property type="component" value="Unassembled WGS sequence"/>
</dbReference>
<keyword evidence="2" id="KW-1185">Reference proteome</keyword>
<reference evidence="1" key="1">
    <citation type="submission" date="2021-06" db="EMBL/GenBank/DDBJ databases">
        <authorList>
            <person name="Kallberg Y."/>
            <person name="Tangrot J."/>
            <person name="Rosling A."/>
        </authorList>
    </citation>
    <scope>NUCLEOTIDE SEQUENCE</scope>
    <source>
        <strain evidence="1">AU212A</strain>
    </source>
</reference>
<protein>
    <submittedName>
        <fullName evidence="1">7842_t:CDS:1</fullName>
    </submittedName>
</protein>
<accession>A0ACA9LEG2</accession>
<organism evidence="1 2">
    <name type="scientific">Scutellospora calospora</name>
    <dbReference type="NCBI Taxonomy" id="85575"/>
    <lineage>
        <taxon>Eukaryota</taxon>
        <taxon>Fungi</taxon>
        <taxon>Fungi incertae sedis</taxon>
        <taxon>Mucoromycota</taxon>
        <taxon>Glomeromycotina</taxon>
        <taxon>Glomeromycetes</taxon>
        <taxon>Diversisporales</taxon>
        <taxon>Gigasporaceae</taxon>
        <taxon>Scutellospora</taxon>
    </lineage>
</organism>
<dbReference type="EMBL" id="CAJVPM010004969">
    <property type="protein sequence ID" value="CAG8519023.1"/>
    <property type="molecule type" value="Genomic_DNA"/>
</dbReference>
<name>A0ACA9LEG2_9GLOM</name>